<keyword evidence="8" id="KW-1185">Reference proteome</keyword>
<dbReference type="EMBL" id="JAJEWP010000005">
    <property type="protein sequence ID" value="MCC2617735.1"/>
    <property type="molecule type" value="Genomic_DNA"/>
</dbReference>
<evidence type="ECO:0000256" key="5">
    <source>
        <dbReference type="ARBA" id="ARBA00023014"/>
    </source>
</evidence>
<evidence type="ECO:0000256" key="3">
    <source>
        <dbReference type="ARBA" id="ARBA00022737"/>
    </source>
</evidence>
<proteinExistence type="predicted"/>
<dbReference type="SUPFAM" id="SSF54862">
    <property type="entry name" value="4Fe-4S ferredoxins"/>
    <property type="match status" value="1"/>
</dbReference>
<evidence type="ECO:0000313" key="7">
    <source>
        <dbReference type="EMBL" id="MCC2617735.1"/>
    </source>
</evidence>
<evidence type="ECO:0000256" key="1">
    <source>
        <dbReference type="ARBA" id="ARBA00022485"/>
    </source>
</evidence>
<dbReference type="InterPro" id="IPR004017">
    <property type="entry name" value="Cys_rich_dom"/>
</dbReference>
<evidence type="ECO:0000256" key="4">
    <source>
        <dbReference type="ARBA" id="ARBA00023004"/>
    </source>
</evidence>
<evidence type="ECO:0000259" key="6">
    <source>
        <dbReference type="Pfam" id="PF02754"/>
    </source>
</evidence>
<sequence>MCAGKTTREGSLEAPTRHPINWQDEAFWDPQALEQELERVFDICHGCRRCVSLCDAFPTLFDLVDESDTMEVDGVDKQDYHKVVEQCYLCDMCYMSKCPYVPPHEWQVDFPHLMLRAKAQHFRANGASRRDTLLTSTDKLGKLASIPVVDVTVNALNRSPAFRGVLESQLGVHKDAPVPEYHHRTLRKRVAPMLKTLPAESVGRTTGKVALFATCYGNYNSPHLGEDLVKVFQHNGIGVVLVDKEQCCGMPKLELGDLDAVHRARANNIPALYEKVQQGYDLIAPVPSCVLMFKQELPLMYPDDEKVQAVKAAFFDPFEYLFLRHKEGKLNTDFKTGLGDISYHVACHLRVQNIGLKTRDVLALIPDTRVDAQERCSGHDGTYAVKVESHDKAVKIARPVVRKIDQAKADHLASDCPMASAHLAALAEGEIQPTHPLTLLAMAYGLTDGE</sequence>
<dbReference type="RefSeq" id="WP_229162082.1">
    <property type="nucleotide sequence ID" value="NZ_JAJEWP010000005.1"/>
</dbReference>
<keyword evidence="2" id="KW-0479">Metal-binding</keyword>
<accession>A0ABS8GAY1</accession>
<keyword evidence="5" id="KW-0411">Iron-sulfur</keyword>
<keyword evidence="1" id="KW-0004">4Fe-4S</keyword>
<gene>
    <name evidence="7" type="ORF">LJ739_15895</name>
</gene>
<dbReference type="Pfam" id="PF02754">
    <property type="entry name" value="CCG"/>
    <property type="match status" value="2"/>
</dbReference>
<feature type="domain" description="Cysteine-rich" evidence="6">
    <location>
        <begin position="209"/>
        <end position="294"/>
    </location>
</feature>
<evidence type="ECO:0000313" key="8">
    <source>
        <dbReference type="Proteomes" id="UP001520878"/>
    </source>
</evidence>
<keyword evidence="4" id="KW-0408">Iron</keyword>
<dbReference type="Proteomes" id="UP001520878">
    <property type="component" value="Unassembled WGS sequence"/>
</dbReference>
<dbReference type="PANTHER" id="PTHR32479">
    <property type="entry name" value="GLYCOLATE OXIDASE IRON-SULFUR SUBUNIT"/>
    <property type="match status" value="1"/>
</dbReference>
<comment type="caution">
    <text evidence="7">The sequence shown here is derived from an EMBL/GenBank/DDBJ whole genome shotgun (WGS) entry which is preliminary data.</text>
</comment>
<protein>
    <submittedName>
        <fullName evidence="7">Fe-S oxidoreductase</fullName>
    </submittedName>
</protein>
<keyword evidence="3" id="KW-0677">Repeat</keyword>
<dbReference type="PANTHER" id="PTHR32479:SF19">
    <property type="entry name" value="ANAEROBIC GLYCEROL-3-PHOSPHATE DEHYDROGENASE SUBUNIT C"/>
    <property type="match status" value="1"/>
</dbReference>
<feature type="domain" description="Cysteine-rich" evidence="6">
    <location>
        <begin position="342"/>
        <end position="418"/>
    </location>
</feature>
<evidence type="ECO:0000256" key="2">
    <source>
        <dbReference type="ARBA" id="ARBA00022723"/>
    </source>
</evidence>
<name>A0ABS8GAY1_9ALTE</name>
<reference evidence="7 8" key="1">
    <citation type="submission" date="2021-10" db="EMBL/GenBank/DDBJ databases">
        <title>Draft genome of Aestuariibacter halophilus JC2043.</title>
        <authorList>
            <person name="Emsley S.A."/>
            <person name="Pfannmuller K.M."/>
            <person name="Ushijima B."/>
            <person name="Saw J.H."/>
            <person name="Videau P."/>
        </authorList>
    </citation>
    <scope>NUCLEOTIDE SEQUENCE [LARGE SCALE GENOMIC DNA]</scope>
    <source>
        <strain evidence="7 8">JC2043</strain>
    </source>
</reference>
<organism evidence="7 8">
    <name type="scientific">Fluctibacter halophilus</name>
    <dbReference type="NCBI Taxonomy" id="226011"/>
    <lineage>
        <taxon>Bacteria</taxon>
        <taxon>Pseudomonadati</taxon>
        <taxon>Pseudomonadota</taxon>
        <taxon>Gammaproteobacteria</taxon>
        <taxon>Alteromonadales</taxon>
        <taxon>Alteromonadaceae</taxon>
        <taxon>Fluctibacter</taxon>
    </lineage>
</organism>